<accession>A0ACC0C2E6</accession>
<dbReference type="Proteomes" id="UP001060085">
    <property type="component" value="Linkage Group LG02"/>
</dbReference>
<keyword evidence="2" id="KW-1185">Reference proteome</keyword>
<protein>
    <submittedName>
        <fullName evidence="1">Uncharacterized protein</fullName>
    </submittedName>
</protein>
<sequence>MKFTTFPLNYTTLTLFMILPYVLTQSCKKTCGNIPIKYPFGTGPGCGDPRFQSYVNCNQEEQLTFITHKGCYPITSIDYNNQILYINDPSMSTCSCSQPSKGFSLDWNSPFSFHDNTIFALLDCSISSSSPIYGGGNNNNSSSYYNLCDQHGGEICNFLYSCSAISTKISSSPVSTCCVYTPVNLGPSFEMDLEKLGCSSYSGLYGFNGQETNPSVWKYGVALKYKFNYDNDYPSICANCEKTNGVCGYNVGGSNSYASFSCNCPNGFNSSDECFSGVYWSYGSRIFPWPQKTGAFLICYLARIAYEVLFML</sequence>
<reference evidence="2" key="1">
    <citation type="journal article" date="2023" name="Nat. Plants">
        <title>Single-cell RNA sequencing provides a high-resolution roadmap for understanding the multicellular compartmentation of specialized metabolism.</title>
        <authorList>
            <person name="Sun S."/>
            <person name="Shen X."/>
            <person name="Li Y."/>
            <person name="Li Y."/>
            <person name="Wang S."/>
            <person name="Li R."/>
            <person name="Zhang H."/>
            <person name="Shen G."/>
            <person name="Guo B."/>
            <person name="Wei J."/>
            <person name="Xu J."/>
            <person name="St-Pierre B."/>
            <person name="Chen S."/>
            <person name="Sun C."/>
        </authorList>
    </citation>
    <scope>NUCLEOTIDE SEQUENCE [LARGE SCALE GENOMIC DNA]</scope>
</reference>
<organism evidence="1 2">
    <name type="scientific">Catharanthus roseus</name>
    <name type="common">Madagascar periwinkle</name>
    <name type="synonym">Vinca rosea</name>
    <dbReference type="NCBI Taxonomy" id="4058"/>
    <lineage>
        <taxon>Eukaryota</taxon>
        <taxon>Viridiplantae</taxon>
        <taxon>Streptophyta</taxon>
        <taxon>Embryophyta</taxon>
        <taxon>Tracheophyta</taxon>
        <taxon>Spermatophyta</taxon>
        <taxon>Magnoliopsida</taxon>
        <taxon>eudicotyledons</taxon>
        <taxon>Gunneridae</taxon>
        <taxon>Pentapetalae</taxon>
        <taxon>asterids</taxon>
        <taxon>lamiids</taxon>
        <taxon>Gentianales</taxon>
        <taxon>Apocynaceae</taxon>
        <taxon>Rauvolfioideae</taxon>
        <taxon>Vinceae</taxon>
        <taxon>Catharanthinae</taxon>
        <taxon>Catharanthus</taxon>
    </lineage>
</organism>
<evidence type="ECO:0000313" key="2">
    <source>
        <dbReference type="Proteomes" id="UP001060085"/>
    </source>
</evidence>
<name>A0ACC0C2E6_CATRO</name>
<proteinExistence type="predicted"/>
<evidence type="ECO:0000313" key="1">
    <source>
        <dbReference type="EMBL" id="KAI5679111.1"/>
    </source>
</evidence>
<comment type="caution">
    <text evidence="1">The sequence shown here is derived from an EMBL/GenBank/DDBJ whole genome shotgun (WGS) entry which is preliminary data.</text>
</comment>
<dbReference type="EMBL" id="CM044702">
    <property type="protein sequence ID" value="KAI5679111.1"/>
    <property type="molecule type" value="Genomic_DNA"/>
</dbReference>
<gene>
    <name evidence="1" type="ORF">M9H77_10061</name>
</gene>